<reference evidence="3" key="1">
    <citation type="submission" date="2017-02" db="EMBL/GenBank/DDBJ databases">
        <authorList>
            <person name="Varghese N."/>
            <person name="Submissions S."/>
        </authorList>
    </citation>
    <scope>NUCLEOTIDE SEQUENCE [LARGE SCALE GENOMIC DNA]</scope>
    <source>
        <strain evidence="3">DSM 16521</strain>
    </source>
</reference>
<feature type="transmembrane region" description="Helical" evidence="1">
    <location>
        <begin position="26"/>
        <end position="45"/>
    </location>
</feature>
<keyword evidence="1" id="KW-0812">Transmembrane</keyword>
<gene>
    <name evidence="2" type="ORF">SAMN02745885_00387</name>
</gene>
<protein>
    <submittedName>
        <fullName evidence="2">Uncharacterized protein</fullName>
    </submittedName>
</protein>
<accession>A0A1T4M216</accession>
<sequence length="106" mass="12417">MNRHYTYKIPRNMNHPDKVWSNGTHYISWFDVILSFAGILLIIALTYLVKNILVLVLSIFLIMLVCGVLVFWKPRGWPLYKIALLFLIDKMRPAVWGEGEKYAGKY</sequence>
<dbReference type="Proteomes" id="UP000189933">
    <property type="component" value="Unassembled WGS sequence"/>
</dbReference>
<dbReference type="RefSeq" id="WP_078664540.1">
    <property type="nucleotide sequence ID" value="NZ_FUXM01000003.1"/>
</dbReference>
<keyword evidence="1" id="KW-1133">Transmembrane helix</keyword>
<proteinExistence type="predicted"/>
<evidence type="ECO:0000313" key="3">
    <source>
        <dbReference type="Proteomes" id="UP000189933"/>
    </source>
</evidence>
<evidence type="ECO:0000313" key="2">
    <source>
        <dbReference type="EMBL" id="SJZ60982.1"/>
    </source>
</evidence>
<organism evidence="2 3">
    <name type="scientific">Carboxydocella sporoproducens DSM 16521</name>
    <dbReference type="NCBI Taxonomy" id="1121270"/>
    <lineage>
        <taxon>Bacteria</taxon>
        <taxon>Bacillati</taxon>
        <taxon>Bacillota</taxon>
        <taxon>Clostridia</taxon>
        <taxon>Eubacteriales</taxon>
        <taxon>Clostridiales Family XVI. Incertae Sedis</taxon>
        <taxon>Carboxydocella</taxon>
    </lineage>
</organism>
<dbReference type="AlphaFoldDB" id="A0A1T4M216"/>
<keyword evidence="3" id="KW-1185">Reference proteome</keyword>
<name>A0A1T4M216_9FIRM</name>
<keyword evidence="1" id="KW-0472">Membrane</keyword>
<evidence type="ECO:0000256" key="1">
    <source>
        <dbReference type="SAM" id="Phobius"/>
    </source>
</evidence>
<feature type="transmembrane region" description="Helical" evidence="1">
    <location>
        <begin position="52"/>
        <end position="72"/>
    </location>
</feature>
<dbReference type="EMBL" id="FUXM01000003">
    <property type="protein sequence ID" value="SJZ60982.1"/>
    <property type="molecule type" value="Genomic_DNA"/>
</dbReference>